<dbReference type="Pfam" id="PF00117">
    <property type="entry name" value="GATase"/>
    <property type="match status" value="1"/>
</dbReference>
<dbReference type="GO" id="GO:0004359">
    <property type="term" value="F:glutaminase activity"/>
    <property type="evidence" value="ECO:0007669"/>
    <property type="project" value="RHEA"/>
</dbReference>
<dbReference type="GO" id="GO:0006541">
    <property type="term" value="P:glutamine metabolic process"/>
    <property type="evidence" value="ECO:0007669"/>
    <property type="project" value="InterPro"/>
</dbReference>
<dbReference type="NCBIfam" id="NF009475">
    <property type="entry name" value="PRK12838.1"/>
    <property type="match status" value="1"/>
</dbReference>
<dbReference type="EMBL" id="AE014184">
    <property type="protein sequence ID" value="AAO44463.1"/>
    <property type="molecule type" value="Genomic_DNA"/>
</dbReference>
<dbReference type="CDD" id="cd01744">
    <property type="entry name" value="GATase1_CPSase"/>
    <property type="match status" value="1"/>
</dbReference>
<keyword evidence="8" id="KW-0028">Amino-acid biosynthesis</keyword>
<dbReference type="Pfam" id="PF00988">
    <property type="entry name" value="CPSase_sm_chain"/>
    <property type="match status" value="1"/>
</dbReference>
<dbReference type="STRING" id="203267.TWT_366"/>
<dbReference type="GO" id="GO:0005524">
    <property type="term" value="F:ATP binding"/>
    <property type="evidence" value="ECO:0007669"/>
    <property type="project" value="UniProtKB-UniRule"/>
</dbReference>
<dbReference type="PRINTS" id="PR00099">
    <property type="entry name" value="CPSGATASE"/>
</dbReference>
<dbReference type="InterPro" id="IPR002474">
    <property type="entry name" value="CarbamoylP_synth_ssu_N"/>
</dbReference>
<dbReference type="EC" id="6.3.5.5" evidence="8"/>
<keyword evidence="8" id="KW-0665">Pyrimidine biosynthesis</keyword>
<dbReference type="InterPro" id="IPR029062">
    <property type="entry name" value="Class_I_gatase-like"/>
</dbReference>
<comment type="catalytic activity">
    <reaction evidence="7 8">
        <text>hydrogencarbonate + L-glutamine + 2 ATP + H2O = carbamoyl phosphate + L-glutamate + 2 ADP + phosphate + 2 H(+)</text>
        <dbReference type="Rhea" id="RHEA:18633"/>
        <dbReference type="ChEBI" id="CHEBI:15377"/>
        <dbReference type="ChEBI" id="CHEBI:15378"/>
        <dbReference type="ChEBI" id="CHEBI:17544"/>
        <dbReference type="ChEBI" id="CHEBI:29985"/>
        <dbReference type="ChEBI" id="CHEBI:30616"/>
        <dbReference type="ChEBI" id="CHEBI:43474"/>
        <dbReference type="ChEBI" id="CHEBI:58228"/>
        <dbReference type="ChEBI" id="CHEBI:58359"/>
        <dbReference type="ChEBI" id="CHEBI:456216"/>
        <dbReference type="EC" id="6.3.5.5"/>
    </reaction>
</comment>
<evidence type="ECO:0000256" key="5">
    <source>
        <dbReference type="ARBA" id="ARBA00022840"/>
    </source>
</evidence>
<evidence type="ECO:0000256" key="8">
    <source>
        <dbReference type="HAMAP-Rule" id="MF_01209"/>
    </source>
</evidence>
<evidence type="ECO:0000256" key="1">
    <source>
        <dbReference type="ARBA" id="ARBA00005077"/>
    </source>
</evidence>
<evidence type="ECO:0000259" key="9">
    <source>
        <dbReference type="SMART" id="SM01097"/>
    </source>
</evidence>
<dbReference type="UniPathway" id="UPA00070">
    <property type="reaction ID" value="UER00115"/>
</dbReference>
<feature type="binding site" evidence="8">
    <location>
        <position position="230"/>
    </location>
    <ligand>
        <name>L-glutamine</name>
        <dbReference type="ChEBI" id="CHEBI:58359"/>
    </ligand>
</feature>
<comment type="similarity">
    <text evidence="2 8">Belongs to the CarA family.</text>
</comment>
<dbReference type="Proteomes" id="UP000002200">
    <property type="component" value="Chromosome"/>
</dbReference>
<feature type="active site" evidence="8">
    <location>
        <position position="348"/>
    </location>
</feature>
<feature type="active site" description="Nucleophile" evidence="8">
    <location>
        <position position="256"/>
    </location>
</feature>
<evidence type="ECO:0000313" key="11">
    <source>
        <dbReference type="Proteomes" id="UP000002200"/>
    </source>
</evidence>
<dbReference type="OrthoDB" id="9804328at2"/>
<comment type="pathway">
    <text evidence="8">Pyrimidine metabolism; UMP biosynthesis via de novo pathway; (S)-dihydroorotate from bicarbonate: step 1/3.</text>
</comment>
<dbReference type="GO" id="GO:0044205">
    <property type="term" value="P:'de novo' UMP biosynthetic process"/>
    <property type="evidence" value="ECO:0007669"/>
    <property type="project" value="UniProtKB-UniRule"/>
</dbReference>
<dbReference type="PRINTS" id="PR00096">
    <property type="entry name" value="GATASE"/>
</dbReference>
<feature type="active site" evidence="8">
    <location>
        <position position="350"/>
    </location>
</feature>
<dbReference type="RefSeq" id="WP_011096354.1">
    <property type="nucleotide sequence ID" value="NC_004572.3"/>
</dbReference>
<evidence type="ECO:0000256" key="6">
    <source>
        <dbReference type="ARBA" id="ARBA00022962"/>
    </source>
</evidence>
<gene>
    <name evidence="8 10" type="primary">carA</name>
    <name evidence="10" type="ordered locus">TWT_366</name>
</gene>
<dbReference type="PANTHER" id="PTHR43418:SF7">
    <property type="entry name" value="CARBAMOYL-PHOSPHATE SYNTHASE SMALL CHAIN"/>
    <property type="match status" value="1"/>
</dbReference>
<feature type="binding site" evidence="8">
    <location>
        <position position="260"/>
    </location>
    <ligand>
        <name>L-glutamine</name>
        <dbReference type="ChEBI" id="CHEBI:58359"/>
    </ligand>
</feature>
<dbReference type="InterPro" id="IPR006274">
    <property type="entry name" value="CarbamoylP_synth_ssu"/>
</dbReference>
<dbReference type="UniPathway" id="UPA00068">
    <property type="reaction ID" value="UER00171"/>
</dbReference>
<proteinExistence type="inferred from homology"/>
<dbReference type="SMART" id="SM01097">
    <property type="entry name" value="CPSase_sm_chain"/>
    <property type="match status" value="1"/>
</dbReference>
<comment type="catalytic activity">
    <reaction evidence="8">
        <text>L-glutamine + H2O = L-glutamate + NH4(+)</text>
        <dbReference type="Rhea" id="RHEA:15889"/>
        <dbReference type="ChEBI" id="CHEBI:15377"/>
        <dbReference type="ChEBI" id="CHEBI:28938"/>
        <dbReference type="ChEBI" id="CHEBI:29985"/>
        <dbReference type="ChEBI" id="CHEBI:58359"/>
    </reaction>
</comment>
<dbReference type="InterPro" id="IPR035686">
    <property type="entry name" value="CPSase_GATase1"/>
</dbReference>
<evidence type="ECO:0000256" key="3">
    <source>
        <dbReference type="ARBA" id="ARBA00022598"/>
    </source>
</evidence>
<feature type="binding site" evidence="8">
    <location>
        <position position="298"/>
    </location>
    <ligand>
        <name>L-glutamine</name>
        <dbReference type="ChEBI" id="CHEBI:58359"/>
    </ligand>
</feature>
<feature type="binding site" evidence="8">
    <location>
        <position position="228"/>
    </location>
    <ligand>
        <name>L-glutamine</name>
        <dbReference type="ChEBI" id="CHEBI:58359"/>
    </ligand>
</feature>
<dbReference type="InterPro" id="IPR017926">
    <property type="entry name" value="GATASE"/>
</dbReference>
<dbReference type="AlphaFoldDB" id="Q83GE0"/>
<dbReference type="PROSITE" id="PS51273">
    <property type="entry name" value="GATASE_TYPE_1"/>
    <property type="match status" value="1"/>
</dbReference>
<keyword evidence="8" id="KW-0055">Arginine biosynthesis</keyword>
<feature type="binding site" evidence="8">
    <location>
        <position position="49"/>
    </location>
    <ligand>
        <name>L-glutamine</name>
        <dbReference type="ChEBI" id="CHEBI:58359"/>
    </ligand>
</feature>
<comment type="subunit">
    <text evidence="8">Composed of two chains; the small (or glutamine) chain promotes the hydrolysis of glutamine to ammonia, which is used by the large (or ammonia) chain to synthesize carbamoyl phosphate. Tetramer of heterodimers (alpha,beta)4.</text>
</comment>
<reference evidence="10 11" key="1">
    <citation type="journal article" date="2003" name="Genome Res.">
        <title>Tropheryma whipplei twist: a human pathogenic Actinobacteria with a reduced genome.</title>
        <authorList>
            <person name="Raoult D."/>
            <person name="Ogata H."/>
            <person name="Audic S."/>
            <person name="Robert C."/>
            <person name="Suhre K."/>
            <person name="Drancourt M."/>
            <person name="Claverie J.-M."/>
        </authorList>
    </citation>
    <scope>NUCLEOTIDE SEQUENCE [LARGE SCALE GENOMIC DNA]</scope>
    <source>
        <strain evidence="10 11">Twist</strain>
    </source>
</reference>
<organism evidence="10 11">
    <name type="scientific">Tropheryma whipplei (strain Twist)</name>
    <name type="common">Whipple's bacillus</name>
    <dbReference type="NCBI Taxonomy" id="203267"/>
    <lineage>
        <taxon>Bacteria</taxon>
        <taxon>Bacillati</taxon>
        <taxon>Actinomycetota</taxon>
        <taxon>Actinomycetes</taxon>
        <taxon>Micrococcales</taxon>
        <taxon>Tropherymataceae</taxon>
        <taxon>Tropheryma</taxon>
    </lineage>
</organism>
<evidence type="ECO:0000256" key="2">
    <source>
        <dbReference type="ARBA" id="ARBA00007800"/>
    </source>
</evidence>
<feature type="domain" description="Carbamoyl-phosphate synthase small subunit N-terminal" evidence="9">
    <location>
        <begin position="5"/>
        <end position="135"/>
    </location>
</feature>
<dbReference type="Gene3D" id="3.40.50.880">
    <property type="match status" value="1"/>
</dbReference>
<comment type="function">
    <text evidence="8">Small subunit of the glutamine-dependent carbamoyl phosphate synthetase (CPSase). CPSase catalyzes the formation of carbamoyl phosphate from the ammonia moiety of glutamine, carbonate, and phosphate donated by ATP, constituting the first step of 2 biosynthetic pathways, one leading to arginine and/or urea and the other to pyrimidine nucleotides. The small subunit (glutamine amidotransferase) binds and cleaves glutamine to supply the large subunit with the substrate ammonia.</text>
</comment>
<dbReference type="InterPro" id="IPR036480">
    <property type="entry name" value="CarbP_synth_ssu_N_sf"/>
</dbReference>
<keyword evidence="6 8" id="KW-0315">Glutamine amidotransferase</keyword>
<feature type="binding site" evidence="8">
    <location>
        <position position="257"/>
    </location>
    <ligand>
        <name>L-glutamine</name>
        <dbReference type="ChEBI" id="CHEBI:58359"/>
    </ligand>
</feature>
<feature type="binding site" evidence="8">
    <location>
        <position position="300"/>
    </location>
    <ligand>
        <name>L-glutamine</name>
        <dbReference type="ChEBI" id="CHEBI:58359"/>
    </ligand>
</feature>
<keyword evidence="3 8" id="KW-0436">Ligase</keyword>
<evidence type="ECO:0000256" key="4">
    <source>
        <dbReference type="ARBA" id="ARBA00022741"/>
    </source>
</evidence>
<sequence>MLSFRSAVFVMEDGSCFEGVPFGAVGTAFGEAVFSTCMTGYQEVFTDPSYTAQILVMTAVHVGNTGINDFDNESDRMWPSGVVIRDPSPIASSFLAKMDLAKALASEGVIGISEVDTRAIVRKLRTSGAMRAGIFSQPDRPLPDLVDQIRGTQSMHMRSLTSEVSTTSRRFISSESHFATLLVLDLGVKKSTINLLLEQGFDIWLMPHNISFDEAMQIKPDAIFYSNGPGDPAASGTQVDLLRSLLRAGLPYFGICFGNQLLARALGFETKKLLFGHRGINQPVFNRATKQVEITSQNHGFSVDMPIDRISVSPLNFGRVEVSHYCLNDYEVEGIRCLDIPAMSVQYHPESCAGPHDSRYLFREFRRMVEGHLERRYNAEP</sequence>
<dbReference type="GO" id="GO:0004088">
    <property type="term" value="F:carbamoyl-phosphate synthase (glutamine-hydrolyzing) activity"/>
    <property type="evidence" value="ECO:0007669"/>
    <property type="project" value="UniProtKB-UniRule"/>
</dbReference>
<dbReference type="eggNOG" id="COG0505">
    <property type="taxonomic scope" value="Bacteria"/>
</dbReference>
<dbReference type="PRINTS" id="PR00097">
    <property type="entry name" value="ANTSNTHASEII"/>
</dbReference>
<dbReference type="Gene3D" id="3.50.30.20">
    <property type="entry name" value="Carbamoyl-phosphate synthase small subunit, N-terminal domain"/>
    <property type="match status" value="1"/>
</dbReference>
<dbReference type="GO" id="GO:0006207">
    <property type="term" value="P:'de novo' pyrimidine nucleobase biosynthetic process"/>
    <property type="evidence" value="ECO:0007669"/>
    <property type="project" value="InterPro"/>
</dbReference>
<dbReference type="GO" id="GO:0006526">
    <property type="term" value="P:L-arginine biosynthetic process"/>
    <property type="evidence" value="ECO:0007669"/>
    <property type="project" value="UniProtKB-UniRule"/>
</dbReference>
<comment type="pathway">
    <text evidence="1 8">Amino-acid biosynthesis; L-arginine biosynthesis; carbamoyl phosphate from bicarbonate: step 1/1.</text>
</comment>
<evidence type="ECO:0000313" key="10">
    <source>
        <dbReference type="EMBL" id="AAO44463.1"/>
    </source>
</evidence>
<accession>Q83GE0</accession>
<keyword evidence="11" id="KW-1185">Reference proteome</keyword>
<feature type="binding site" evidence="8">
    <location>
        <position position="301"/>
    </location>
    <ligand>
        <name>L-glutamine</name>
        <dbReference type="ChEBI" id="CHEBI:58359"/>
    </ligand>
</feature>
<dbReference type="NCBIfam" id="TIGR01368">
    <property type="entry name" value="CPSaseIIsmall"/>
    <property type="match status" value="1"/>
</dbReference>
<keyword evidence="5 8" id="KW-0067">ATP-binding</keyword>
<dbReference type="HOGENOM" id="CLU_035901_2_1_11"/>
<dbReference type="InterPro" id="IPR050472">
    <property type="entry name" value="Anth_synth/Amidotransfase"/>
</dbReference>
<dbReference type="HAMAP" id="MF_01209">
    <property type="entry name" value="CPSase_S_chain"/>
    <property type="match status" value="1"/>
</dbReference>
<dbReference type="SUPFAM" id="SSF52317">
    <property type="entry name" value="Class I glutamine amidotransferase-like"/>
    <property type="match status" value="1"/>
</dbReference>
<dbReference type="KEGG" id="twh:TWT_366"/>
<keyword evidence="4 8" id="KW-0547">Nucleotide-binding</keyword>
<name>Q83GE0_TROWT</name>
<feature type="region of interest" description="CPSase" evidence="8">
    <location>
        <begin position="1"/>
        <end position="177"/>
    </location>
</feature>
<dbReference type="PANTHER" id="PTHR43418">
    <property type="entry name" value="MULTIFUNCTIONAL TRYPTOPHAN BIOSYNTHESIS PROTEIN-RELATED"/>
    <property type="match status" value="1"/>
</dbReference>
<evidence type="ECO:0000256" key="7">
    <source>
        <dbReference type="ARBA" id="ARBA00048816"/>
    </source>
</evidence>
<protein>
    <recommendedName>
        <fullName evidence="8">Carbamoyl phosphate synthase small chain</fullName>
        <ecNumber evidence="8">6.3.5.5</ecNumber>
    </recommendedName>
    <alternativeName>
        <fullName evidence="8">Carbamoyl phosphate synthetase glutamine chain</fullName>
    </alternativeName>
</protein>
<dbReference type="SUPFAM" id="SSF52021">
    <property type="entry name" value="Carbamoyl phosphate synthetase, small subunit N-terminal domain"/>
    <property type="match status" value="1"/>
</dbReference>